<organism evidence="1 2">
    <name type="scientific">Portunus trituberculatus</name>
    <name type="common">Swimming crab</name>
    <name type="synonym">Neptunus trituberculatus</name>
    <dbReference type="NCBI Taxonomy" id="210409"/>
    <lineage>
        <taxon>Eukaryota</taxon>
        <taxon>Metazoa</taxon>
        <taxon>Ecdysozoa</taxon>
        <taxon>Arthropoda</taxon>
        <taxon>Crustacea</taxon>
        <taxon>Multicrustacea</taxon>
        <taxon>Malacostraca</taxon>
        <taxon>Eumalacostraca</taxon>
        <taxon>Eucarida</taxon>
        <taxon>Decapoda</taxon>
        <taxon>Pleocyemata</taxon>
        <taxon>Brachyura</taxon>
        <taxon>Eubrachyura</taxon>
        <taxon>Portunoidea</taxon>
        <taxon>Portunidae</taxon>
        <taxon>Portuninae</taxon>
        <taxon>Portunus</taxon>
    </lineage>
</organism>
<dbReference type="Proteomes" id="UP000324222">
    <property type="component" value="Unassembled WGS sequence"/>
</dbReference>
<gene>
    <name evidence="1" type="ORF">E2C01_009180</name>
</gene>
<sequence length="171" mass="19235">MKAPNPAWQLHIQGIVLAWIRAYQYLEVWVENPHCLPEGERMQARLNVMWGMTRLTVGTFCSVLCPYYVQAVCCLADYSAFSAMEKAHWSTVELQQHALMAMARDAKPDSGKTDAATIIGGTELVAIQLALAHARHYQEATVVLHRLQDSSKHIQRQTPTVLVSGRRNPDH</sequence>
<evidence type="ECO:0000313" key="1">
    <source>
        <dbReference type="EMBL" id="MPC16357.1"/>
    </source>
</evidence>
<dbReference type="AlphaFoldDB" id="A0A5B7D2S6"/>
<proteinExistence type="predicted"/>
<accession>A0A5B7D2S6</accession>
<comment type="caution">
    <text evidence="1">The sequence shown here is derived from an EMBL/GenBank/DDBJ whole genome shotgun (WGS) entry which is preliminary data.</text>
</comment>
<protein>
    <submittedName>
        <fullName evidence="1">Uncharacterized protein</fullName>
    </submittedName>
</protein>
<dbReference type="EMBL" id="VSRR010000500">
    <property type="protein sequence ID" value="MPC16357.1"/>
    <property type="molecule type" value="Genomic_DNA"/>
</dbReference>
<keyword evidence="2" id="KW-1185">Reference proteome</keyword>
<reference evidence="1 2" key="1">
    <citation type="submission" date="2019-05" db="EMBL/GenBank/DDBJ databases">
        <title>Another draft genome of Portunus trituberculatus and its Hox gene families provides insights of decapod evolution.</title>
        <authorList>
            <person name="Jeong J.-H."/>
            <person name="Song I."/>
            <person name="Kim S."/>
            <person name="Choi T."/>
            <person name="Kim D."/>
            <person name="Ryu S."/>
            <person name="Kim W."/>
        </authorList>
    </citation>
    <scope>NUCLEOTIDE SEQUENCE [LARGE SCALE GENOMIC DNA]</scope>
    <source>
        <tissue evidence="1">Muscle</tissue>
    </source>
</reference>
<name>A0A5B7D2S6_PORTR</name>
<evidence type="ECO:0000313" key="2">
    <source>
        <dbReference type="Proteomes" id="UP000324222"/>
    </source>
</evidence>